<comment type="similarity">
    <text evidence="2">Belongs to the zinc-containing alcohol dehydrogenase family.</text>
</comment>
<dbReference type="GO" id="GO:0046872">
    <property type="term" value="F:metal ion binding"/>
    <property type="evidence" value="ECO:0007669"/>
    <property type="project" value="UniProtKB-KW"/>
</dbReference>
<dbReference type="InterPro" id="IPR036291">
    <property type="entry name" value="NAD(P)-bd_dom_sf"/>
</dbReference>
<organism evidence="8 9">
    <name type="scientific">Spirochaeta isovalerica</name>
    <dbReference type="NCBI Taxonomy" id="150"/>
    <lineage>
        <taxon>Bacteria</taxon>
        <taxon>Pseudomonadati</taxon>
        <taxon>Spirochaetota</taxon>
        <taxon>Spirochaetia</taxon>
        <taxon>Spirochaetales</taxon>
        <taxon>Spirochaetaceae</taxon>
        <taxon>Spirochaeta</taxon>
    </lineage>
</organism>
<dbReference type="PANTHER" id="PTHR43350:SF19">
    <property type="entry name" value="D-GULOSIDE 3-DEHYDROGENASE"/>
    <property type="match status" value="1"/>
</dbReference>
<keyword evidence="4" id="KW-0862">Zinc</keyword>
<dbReference type="InterPro" id="IPR058932">
    <property type="entry name" value="KDD_N"/>
</dbReference>
<dbReference type="InterPro" id="IPR013149">
    <property type="entry name" value="ADH-like_C"/>
</dbReference>
<dbReference type="PANTHER" id="PTHR43350">
    <property type="entry name" value="NAD-DEPENDENT ALCOHOL DEHYDROGENASE"/>
    <property type="match status" value="1"/>
</dbReference>
<dbReference type="Proteomes" id="UP000587760">
    <property type="component" value="Unassembled WGS sequence"/>
</dbReference>
<evidence type="ECO:0000256" key="1">
    <source>
        <dbReference type="ARBA" id="ARBA00001947"/>
    </source>
</evidence>
<comment type="cofactor">
    <cofactor evidence="1">
        <name>Zn(2+)</name>
        <dbReference type="ChEBI" id="CHEBI:29105"/>
    </cofactor>
</comment>
<protein>
    <submittedName>
        <fullName evidence="8">L-erythro-3,5-diaminohexanoate dehydrogenase</fullName>
        <ecNumber evidence="8">1.4.1.11</ecNumber>
    </submittedName>
</protein>
<proteinExistence type="inferred from homology"/>
<dbReference type="Pfam" id="PF00107">
    <property type="entry name" value="ADH_zinc_N"/>
    <property type="match status" value="1"/>
</dbReference>
<gene>
    <name evidence="8" type="ORF">HNR50_000148</name>
</gene>
<evidence type="ECO:0000256" key="3">
    <source>
        <dbReference type="ARBA" id="ARBA00022723"/>
    </source>
</evidence>
<evidence type="ECO:0000313" key="8">
    <source>
        <dbReference type="EMBL" id="MBB6478515.1"/>
    </source>
</evidence>
<dbReference type="GO" id="GO:0047124">
    <property type="term" value="F:L-erythro-3,5-diaminohexanoate dehydrogenase activity"/>
    <property type="evidence" value="ECO:0007669"/>
    <property type="project" value="UniProtKB-EC"/>
</dbReference>
<dbReference type="Gene3D" id="3.90.180.10">
    <property type="entry name" value="Medium-chain alcohol dehydrogenases, catalytic domain"/>
    <property type="match status" value="1"/>
</dbReference>
<keyword evidence="9" id="KW-1185">Reference proteome</keyword>
<feature type="domain" description="Alcohol dehydrogenase-like C-terminal" evidence="6">
    <location>
        <begin position="205"/>
        <end position="295"/>
    </location>
</feature>
<feature type="domain" description="L-erythro-3,5-diaminohexanoate dehydrogenase N-terminal" evidence="7">
    <location>
        <begin position="11"/>
        <end position="159"/>
    </location>
</feature>
<evidence type="ECO:0000259" key="6">
    <source>
        <dbReference type="Pfam" id="PF00107"/>
    </source>
</evidence>
<dbReference type="RefSeq" id="WP_184742431.1">
    <property type="nucleotide sequence ID" value="NZ_JACHGJ010000001.1"/>
</dbReference>
<keyword evidence="3" id="KW-0479">Metal-binding</keyword>
<comment type="caution">
    <text evidence="8">The sequence shown here is derived from an EMBL/GenBank/DDBJ whole genome shotgun (WGS) entry which is preliminary data.</text>
</comment>
<dbReference type="AlphaFoldDB" id="A0A841R3R4"/>
<sequence>MKQMGNPYGLHRVIEPAGVLPQPALRISNDMSEIWDNEILVDVDILNIDSASFTQIKEQANGDEKEIEKIILSIVENAGKMKNPVTGSGGMFIGTVKTIGDRLKGKIDLEEGDKIASLVSLSLTPLKIEKILEIKKNIDQVIIKGQAVLFETGLYAKLPEDIPASLALAVLDVCGAPAQVARMVKSGDTVVIIGAGGKSGILCAYEAKRRAGIAGKVIGVDYSDETLDRLRSLDLCDHVIKLDASDAVSCYEAIKGLTDGAMADIVINNVNIPNTEMGSILMTRDRGVVYFFSMSTSFTKAALGAEGVGKDVDMIMGNGYAKNHAEITLNILRESPEIRALYENLYS</sequence>
<dbReference type="Pfam" id="PF26370">
    <property type="entry name" value="KDD_N"/>
    <property type="match status" value="1"/>
</dbReference>
<evidence type="ECO:0000259" key="7">
    <source>
        <dbReference type="Pfam" id="PF26370"/>
    </source>
</evidence>
<name>A0A841R3R4_9SPIO</name>
<dbReference type="EC" id="1.4.1.11" evidence="8"/>
<keyword evidence="5 8" id="KW-0560">Oxidoreductase</keyword>
<dbReference type="SUPFAM" id="SSF51735">
    <property type="entry name" value="NAD(P)-binding Rossmann-fold domains"/>
    <property type="match status" value="1"/>
</dbReference>
<evidence type="ECO:0000256" key="2">
    <source>
        <dbReference type="ARBA" id="ARBA00008072"/>
    </source>
</evidence>
<evidence type="ECO:0000256" key="5">
    <source>
        <dbReference type="ARBA" id="ARBA00023002"/>
    </source>
</evidence>
<evidence type="ECO:0000256" key="4">
    <source>
        <dbReference type="ARBA" id="ARBA00022833"/>
    </source>
</evidence>
<dbReference type="Gene3D" id="3.40.50.720">
    <property type="entry name" value="NAD(P)-binding Rossmann-like Domain"/>
    <property type="match status" value="1"/>
</dbReference>
<accession>A0A841R3R4</accession>
<reference evidence="8 9" key="1">
    <citation type="submission" date="2020-08" db="EMBL/GenBank/DDBJ databases">
        <title>Genomic Encyclopedia of Type Strains, Phase IV (KMG-IV): sequencing the most valuable type-strain genomes for metagenomic binning, comparative biology and taxonomic classification.</title>
        <authorList>
            <person name="Goeker M."/>
        </authorList>
    </citation>
    <scope>NUCLEOTIDE SEQUENCE [LARGE SCALE GENOMIC DNA]</scope>
    <source>
        <strain evidence="8 9">DSM 2461</strain>
    </source>
</reference>
<dbReference type="EMBL" id="JACHGJ010000001">
    <property type="protein sequence ID" value="MBB6478515.1"/>
    <property type="molecule type" value="Genomic_DNA"/>
</dbReference>
<evidence type="ECO:0000313" key="9">
    <source>
        <dbReference type="Proteomes" id="UP000587760"/>
    </source>
</evidence>